<gene>
    <name evidence="1" type="ORF">BKA59DRAFT_491831</name>
</gene>
<comment type="caution">
    <text evidence="1">The sequence shown here is derived from an EMBL/GenBank/DDBJ whole genome shotgun (WGS) entry which is preliminary data.</text>
</comment>
<organism evidence="1 2">
    <name type="scientific">Fusarium tricinctum</name>
    <dbReference type="NCBI Taxonomy" id="61284"/>
    <lineage>
        <taxon>Eukaryota</taxon>
        <taxon>Fungi</taxon>
        <taxon>Dikarya</taxon>
        <taxon>Ascomycota</taxon>
        <taxon>Pezizomycotina</taxon>
        <taxon>Sordariomycetes</taxon>
        <taxon>Hypocreomycetidae</taxon>
        <taxon>Hypocreales</taxon>
        <taxon>Nectriaceae</taxon>
        <taxon>Fusarium</taxon>
        <taxon>Fusarium tricinctum species complex</taxon>
    </lineage>
</organism>
<evidence type="ECO:0000313" key="1">
    <source>
        <dbReference type="EMBL" id="KAH7251311.1"/>
    </source>
</evidence>
<sequence length="332" mass="38447">MVPQTLLFISPDLLVSTPKVETHWGLHTYFKSHHNRIWTLAIRDDRPGVHIFGQYKTGSHRIESWGGTSFDLVAPSWSRYFESLDEHRSDENISTYLIDGGLWTACHESRSIMEKHFKQSERQSNLRPHNKYGVTSSEKELFKRATSGYFDCAPLEIVTVFPHRDLFILQHDDLEKVDWLCLGHEASMASTREGFSGVGHIAIEYDRSWGDGIDIDYELLHGCVGAQYTLWFIDRSLKRKSQAPVYKEELDCSWKLNSFYASDRKFLEITDTDKLFDDWEYIGPVETYWYEHISDSRSFVRQLESDLTDRYIAGGLEAEKPCTVGLLGWAPL</sequence>
<dbReference type="AlphaFoldDB" id="A0A8K0WDM1"/>
<evidence type="ECO:0000313" key="2">
    <source>
        <dbReference type="Proteomes" id="UP000813427"/>
    </source>
</evidence>
<protein>
    <submittedName>
        <fullName evidence="1">Uncharacterized protein</fullName>
    </submittedName>
</protein>
<dbReference type="Proteomes" id="UP000813427">
    <property type="component" value="Unassembled WGS sequence"/>
</dbReference>
<proteinExistence type="predicted"/>
<dbReference type="OrthoDB" id="3596450at2759"/>
<dbReference type="EMBL" id="JAGPXF010000003">
    <property type="protein sequence ID" value="KAH7251311.1"/>
    <property type="molecule type" value="Genomic_DNA"/>
</dbReference>
<name>A0A8K0WDM1_9HYPO</name>
<keyword evidence="2" id="KW-1185">Reference proteome</keyword>
<reference evidence="1" key="1">
    <citation type="journal article" date="2021" name="Nat. Commun.">
        <title>Genetic determinants of endophytism in the Arabidopsis root mycobiome.</title>
        <authorList>
            <person name="Mesny F."/>
            <person name="Miyauchi S."/>
            <person name="Thiergart T."/>
            <person name="Pickel B."/>
            <person name="Atanasova L."/>
            <person name="Karlsson M."/>
            <person name="Huettel B."/>
            <person name="Barry K.W."/>
            <person name="Haridas S."/>
            <person name="Chen C."/>
            <person name="Bauer D."/>
            <person name="Andreopoulos W."/>
            <person name="Pangilinan J."/>
            <person name="LaButti K."/>
            <person name="Riley R."/>
            <person name="Lipzen A."/>
            <person name="Clum A."/>
            <person name="Drula E."/>
            <person name="Henrissat B."/>
            <person name="Kohler A."/>
            <person name="Grigoriev I.V."/>
            <person name="Martin F.M."/>
            <person name="Hacquard S."/>
        </authorList>
    </citation>
    <scope>NUCLEOTIDE SEQUENCE</scope>
    <source>
        <strain evidence="1">MPI-SDFR-AT-0068</strain>
    </source>
</reference>
<accession>A0A8K0WDM1</accession>